<proteinExistence type="predicted"/>
<dbReference type="HOGENOM" id="CLU_690190_0_0_0"/>
<protein>
    <submittedName>
        <fullName evidence="2">Uncharacterized protein</fullName>
    </submittedName>
</protein>
<accession>Q022K5</accession>
<name>Q022K5_SOLUE</name>
<feature type="signal peptide" evidence="1">
    <location>
        <begin position="1"/>
        <end position="38"/>
    </location>
</feature>
<dbReference type="KEGG" id="sus:Acid_3117"/>
<dbReference type="Pfam" id="PF24251">
    <property type="entry name" value="DUF7453"/>
    <property type="match status" value="1"/>
</dbReference>
<keyword evidence="1" id="KW-0732">Signal</keyword>
<organism evidence="2">
    <name type="scientific">Solibacter usitatus (strain Ellin6076)</name>
    <dbReference type="NCBI Taxonomy" id="234267"/>
    <lineage>
        <taxon>Bacteria</taxon>
        <taxon>Pseudomonadati</taxon>
        <taxon>Acidobacteriota</taxon>
        <taxon>Terriglobia</taxon>
        <taxon>Bryobacterales</taxon>
        <taxon>Solibacteraceae</taxon>
        <taxon>Candidatus Solibacter</taxon>
    </lineage>
</organism>
<feature type="chain" id="PRO_5004163765" evidence="1">
    <location>
        <begin position="39"/>
        <end position="394"/>
    </location>
</feature>
<gene>
    <name evidence="2" type="ordered locus">Acid_3117</name>
</gene>
<dbReference type="EMBL" id="CP000473">
    <property type="protein sequence ID" value="ABJ84095.1"/>
    <property type="molecule type" value="Genomic_DNA"/>
</dbReference>
<dbReference type="InterPro" id="IPR055876">
    <property type="entry name" value="DUF7453"/>
</dbReference>
<reference evidence="2" key="1">
    <citation type="submission" date="2006-10" db="EMBL/GenBank/DDBJ databases">
        <title>Complete sequence of Solibacter usitatus Ellin6076.</title>
        <authorList>
            <consortium name="US DOE Joint Genome Institute"/>
            <person name="Copeland A."/>
            <person name="Lucas S."/>
            <person name="Lapidus A."/>
            <person name="Barry K."/>
            <person name="Detter J.C."/>
            <person name="Glavina del Rio T."/>
            <person name="Hammon N."/>
            <person name="Israni S."/>
            <person name="Dalin E."/>
            <person name="Tice H."/>
            <person name="Pitluck S."/>
            <person name="Thompson L.S."/>
            <person name="Brettin T."/>
            <person name="Bruce D."/>
            <person name="Han C."/>
            <person name="Tapia R."/>
            <person name="Gilna P."/>
            <person name="Schmutz J."/>
            <person name="Larimer F."/>
            <person name="Land M."/>
            <person name="Hauser L."/>
            <person name="Kyrpides N."/>
            <person name="Mikhailova N."/>
            <person name="Janssen P.H."/>
            <person name="Kuske C.R."/>
            <person name="Richardson P."/>
        </authorList>
    </citation>
    <scope>NUCLEOTIDE SEQUENCE</scope>
    <source>
        <strain evidence="2">Ellin6076</strain>
    </source>
</reference>
<evidence type="ECO:0000313" key="2">
    <source>
        <dbReference type="EMBL" id="ABJ84095.1"/>
    </source>
</evidence>
<evidence type="ECO:0000256" key="1">
    <source>
        <dbReference type="SAM" id="SignalP"/>
    </source>
</evidence>
<sequence length="394" mass="40510" precursor="true">MTNTSYSRIARNARIGAGLNLTLVAALLLSVTPGPASAESKGRYEFEFTNVVDSTHGFTGFQSFPSINNKSAVTFVASRNGTGQGVFQMRDGELTTIASTLDGLVNFGNEAPINASGVVAFTATTPTGSLAIFTGDGHTKKLIADSKVNGLLRLGVGAPAINAAGTVAFSSIRTDLGSPSSVFTGNGGPLTAVVTTSRTGFGSFGNVAINDAGKIVFSANLSNGVQGIFTAPGTPVDIVDTNTHPEFGSFGDPVINNGGTIADAAFFFSSIGLEIITGNAKGITPRNDPANPPFTDSEHPSLNNHGAVAFYAFPISGTSDPTGIFLEVSGGHSLIPVIKPGDSLFGSTVNSVDLGRFALNDRFELAFQYTLNDGRSGIAIATFHGAKEGDDDQQ</sequence>
<dbReference type="NCBIfam" id="TIGR05002">
    <property type="entry name" value="NxxGxxAF_repeat"/>
    <property type="match status" value="3"/>
</dbReference>
<dbReference type="AlphaFoldDB" id="Q022K5"/>
<dbReference type="eggNOG" id="ENOG5031FZ6">
    <property type="taxonomic scope" value="Bacteria"/>
</dbReference>
<dbReference type="InParanoid" id="Q022K5"/>